<evidence type="ECO:0000256" key="17">
    <source>
        <dbReference type="ARBA" id="ARBA00044903"/>
    </source>
</evidence>
<comment type="catalytic activity">
    <reaction evidence="12">
        <text>L-lysyl-L-alpha-amino acid(out) = L-lysyl-L-alpha-amino acid(in)</text>
        <dbReference type="Rhea" id="RHEA:79387"/>
        <dbReference type="ChEBI" id="CHEBI:229965"/>
    </reaction>
</comment>
<comment type="subunit">
    <text evidence="24">Homodimer. Interacts with lysosomal protein GLMP (via lumenal domain); the interaction starts while both proteins are still in the endoplasmic reticulum and is required for stabilization of MFSD1 in lysosomes but has no direct effect on its targeting to lysosomes or transporter activity.</text>
</comment>
<comment type="catalytic activity">
    <reaction evidence="20">
        <text>L-lysyl-glycine(out) = L-lysyl-glycine(in)</text>
        <dbReference type="Rhea" id="RHEA:79407"/>
        <dbReference type="ChEBI" id="CHEBI:191202"/>
    </reaction>
</comment>
<evidence type="ECO:0000256" key="9">
    <source>
        <dbReference type="ARBA" id="ARBA00044878"/>
    </source>
</evidence>
<dbReference type="PATRIC" id="fig|45068.5.peg.1770"/>
<feature type="domain" description="Major facilitator superfamily (MFS) profile" evidence="26">
    <location>
        <begin position="21"/>
        <end position="424"/>
    </location>
</feature>
<feature type="transmembrane region" description="Helical" evidence="25">
    <location>
        <begin position="324"/>
        <end position="347"/>
    </location>
</feature>
<comment type="catalytic activity">
    <reaction evidence="13">
        <text>L-alpha-aminoacyl-L-lysine(out) = L-alpha-aminoacyl-L-lysine(in)</text>
        <dbReference type="Rhea" id="RHEA:79383"/>
        <dbReference type="ChEBI" id="CHEBI:229966"/>
    </reaction>
</comment>
<dbReference type="Pfam" id="PF07690">
    <property type="entry name" value="MFS_1"/>
    <property type="match status" value="1"/>
</dbReference>
<comment type="caution">
    <text evidence="27">The sequence shown here is derived from an EMBL/GenBank/DDBJ whole genome shotgun (WGS) entry which is preliminary data.</text>
</comment>
<dbReference type="PROSITE" id="PS51257">
    <property type="entry name" value="PROKAR_LIPOPROTEIN"/>
    <property type="match status" value="1"/>
</dbReference>
<evidence type="ECO:0000313" key="28">
    <source>
        <dbReference type="Proteomes" id="UP000054997"/>
    </source>
</evidence>
<feature type="transmembrane region" description="Helical" evidence="25">
    <location>
        <begin position="269"/>
        <end position="289"/>
    </location>
</feature>
<feature type="transmembrane region" description="Helical" evidence="25">
    <location>
        <begin position="232"/>
        <end position="257"/>
    </location>
</feature>
<dbReference type="SUPFAM" id="SSF103473">
    <property type="entry name" value="MFS general substrate transporter"/>
    <property type="match status" value="1"/>
</dbReference>
<comment type="catalytic activity">
    <reaction evidence="17">
        <text>L-arginyl-glycine(out) = L-arginyl-glycine(in)</text>
        <dbReference type="Rhea" id="RHEA:79391"/>
        <dbReference type="ChEBI" id="CHEBI:229955"/>
    </reaction>
</comment>
<evidence type="ECO:0000256" key="6">
    <source>
        <dbReference type="ARBA" id="ARBA00023136"/>
    </source>
</evidence>
<dbReference type="InterPro" id="IPR011701">
    <property type="entry name" value="MFS"/>
</dbReference>
<protein>
    <recommendedName>
        <fullName evidence="21">Lysosomal dipeptide transporter MFSD1</fullName>
    </recommendedName>
    <alternativeName>
        <fullName evidence="22">Major facilitator superfamily domain-containing protein 1</fullName>
    </alternativeName>
</protein>
<evidence type="ECO:0000256" key="24">
    <source>
        <dbReference type="ARBA" id="ARBA00046376"/>
    </source>
</evidence>
<accession>A0A0W0VKW4</accession>
<dbReference type="GO" id="GO:0005765">
    <property type="term" value="C:lysosomal membrane"/>
    <property type="evidence" value="ECO:0007669"/>
    <property type="project" value="UniProtKB-SubCell"/>
</dbReference>
<evidence type="ECO:0000256" key="11">
    <source>
        <dbReference type="ARBA" id="ARBA00044884"/>
    </source>
</evidence>
<feature type="transmembrane region" description="Helical" evidence="25">
    <location>
        <begin position="90"/>
        <end position="105"/>
    </location>
</feature>
<comment type="catalytic activity">
    <reaction evidence="15">
        <text>L-arginyl-L-alpha-amino acid(out) = L-arginyl-L-alpha-amino acid(in)</text>
        <dbReference type="Rhea" id="RHEA:79371"/>
        <dbReference type="ChEBI" id="CHEBI:84315"/>
    </reaction>
</comment>
<evidence type="ECO:0000256" key="25">
    <source>
        <dbReference type="SAM" id="Phobius"/>
    </source>
</evidence>
<comment type="catalytic activity">
    <reaction evidence="19">
        <text>L-alanyl-L-lysine(out) = L-alanyl-L-lysine(in)</text>
        <dbReference type="Rhea" id="RHEA:79415"/>
        <dbReference type="ChEBI" id="CHEBI:192470"/>
    </reaction>
</comment>
<evidence type="ECO:0000256" key="15">
    <source>
        <dbReference type="ARBA" id="ARBA00044899"/>
    </source>
</evidence>
<evidence type="ECO:0000256" key="21">
    <source>
        <dbReference type="ARBA" id="ARBA00044985"/>
    </source>
</evidence>
<feature type="transmembrane region" description="Helical" evidence="25">
    <location>
        <begin position="12"/>
        <end position="33"/>
    </location>
</feature>
<dbReference type="RefSeq" id="WP_058529621.1">
    <property type="nucleotide sequence ID" value="NZ_CAAAHZ010000004.1"/>
</dbReference>
<feature type="transmembrane region" description="Helical" evidence="25">
    <location>
        <begin position="359"/>
        <end position="382"/>
    </location>
</feature>
<evidence type="ECO:0000256" key="16">
    <source>
        <dbReference type="ARBA" id="ARBA00044900"/>
    </source>
</evidence>
<evidence type="ECO:0000256" key="13">
    <source>
        <dbReference type="ARBA" id="ARBA00044893"/>
    </source>
</evidence>
<name>A0A0W0VKW4_9GAMM</name>
<evidence type="ECO:0000256" key="5">
    <source>
        <dbReference type="ARBA" id="ARBA00022989"/>
    </source>
</evidence>
<dbReference type="InterPro" id="IPR036259">
    <property type="entry name" value="MFS_trans_sf"/>
</dbReference>
<evidence type="ECO:0000256" key="14">
    <source>
        <dbReference type="ARBA" id="ARBA00044898"/>
    </source>
</evidence>
<evidence type="ECO:0000256" key="1">
    <source>
        <dbReference type="ARBA" id="ARBA00004155"/>
    </source>
</evidence>
<dbReference type="InterPro" id="IPR052187">
    <property type="entry name" value="MFSD1"/>
</dbReference>
<dbReference type="AlphaFoldDB" id="A0A0W0VKW4"/>
<evidence type="ECO:0000256" key="23">
    <source>
        <dbReference type="ARBA" id="ARBA00045709"/>
    </source>
</evidence>
<feature type="transmembrane region" description="Helical" evidence="25">
    <location>
        <begin position="111"/>
        <end position="133"/>
    </location>
</feature>
<dbReference type="GO" id="GO:0022857">
    <property type="term" value="F:transmembrane transporter activity"/>
    <property type="evidence" value="ECO:0007669"/>
    <property type="project" value="InterPro"/>
</dbReference>
<organism evidence="27 28">
    <name type="scientific">Legionella londiniensis</name>
    <dbReference type="NCBI Taxonomy" id="45068"/>
    <lineage>
        <taxon>Bacteria</taxon>
        <taxon>Pseudomonadati</taxon>
        <taxon>Pseudomonadota</taxon>
        <taxon>Gammaproteobacteria</taxon>
        <taxon>Legionellales</taxon>
        <taxon>Legionellaceae</taxon>
        <taxon>Legionella</taxon>
    </lineage>
</organism>
<dbReference type="PANTHER" id="PTHR23512:SF3">
    <property type="entry name" value="MAJOR FACILITATOR SUPERFAMILY DOMAIN-CONTAINING PROTEIN 1"/>
    <property type="match status" value="1"/>
</dbReference>
<keyword evidence="28" id="KW-1185">Reference proteome</keyword>
<evidence type="ECO:0000259" key="26">
    <source>
        <dbReference type="PROSITE" id="PS50850"/>
    </source>
</evidence>
<comment type="function">
    <text evidence="23">Lysosomal dipeptide uniporter that selectively exports lysine, arginine or histidine-containing dipeptides with a net positive charge from the lysosome lumen into the cytosol. Could play a role in a specific type of protein O-glycosylation indirectly regulating macrophages migration and tissue invasion. Also essential for liver homeostasis.</text>
</comment>
<sequence>MACSNPRSAASFGFSVKALMPWVVWGLGCLFYFYECLLQVSPSVMSSELMRDFSVTGHTLGILSGIYFYSYASMQLPGGVLMDYFGPRRLLTIATLICALSTIAFGMTNSFYMACLARLMIGFGSAFAAVGTMKLAANWFPSERFALLTGIMVTIGMLGAIGGEAPLALLIDTYDWRRSMVIMGVIGLALAGLIFTIAKDEPKHARHSSNSGTDEEESMLSSLMMLLRNKQLWLVAVYGGLMYMATPVFCGLWGVPFLMHKMDLAKATAANYISLVFVGWAIASPLWGIFSTRIGRRKPSLYIGSVGAVTSASLLIYAPIESGWIMEFLLFAFGIFSAGFLPAFAVAKELCSKRYVATGLSFMNMMNMIGIAIAQPLIGYILDLLWTGEMVNNVRIYPMEAYHCALAVLPIGMLISLLILPFLQETYCNNVYESK</sequence>
<comment type="similarity">
    <text evidence="2">Belongs to the major facilitator superfamily.</text>
</comment>
<evidence type="ECO:0000256" key="22">
    <source>
        <dbReference type="ARBA" id="ARBA00045018"/>
    </source>
</evidence>
<evidence type="ECO:0000256" key="10">
    <source>
        <dbReference type="ARBA" id="ARBA00044881"/>
    </source>
</evidence>
<evidence type="ECO:0000256" key="19">
    <source>
        <dbReference type="ARBA" id="ARBA00044919"/>
    </source>
</evidence>
<evidence type="ECO:0000256" key="20">
    <source>
        <dbReference type="ARBA" id="ARBA00044924"/>
    </source>
</evidence>
<comment type="catalytic activity">
    <reaction evidence="9">
        <text>L-histidyl-glycine(out) = L-histidyl-glycine(in)</text>
        <dbReference type="Rhea" id="RHEA:79395"/>
        <dbReference type="ChEBI" id="CHEBI:229957"/>
    </reaction>
</comment>
<keyword evidence="7" id="KW-0458">Lysosome</keyword>
<proteinExistence type="inferred from homology"/>
<evidence type="ECO:0000256" key="2">
    <source>
        <dbReference type="ARBA" id="ARBA00008335"/>
    </source>
</evidence>
<dbReference type="STRING" id="45068.Llon_1634"/>
<evidence type="ECO:0000256" key="4">
    <source>
        <dbReference type="ARBA" id="ARBA00022692"/>
    </source>
</evidence>
<dbReference type="Proteomes" id="UP000054997">
    <property type="component" value="Unassembled WGS sequence"/>
</dbReference>
<evidence type="ECO:0000256" key="7">
    <source>
        <dbReference type="ARBA" id="ARBA00023228"/>
    </source>
</evidence>
<dbReference type="Gene3D" id="1.20.1250.20">
    <property type="entry name" value="MFS general substrate transporter like domains"/>
    <property type="match status" value="2"/>
</dbReference>
<comment type="catalytic activity">
    <reaction evidence="18">
        <text>L-histidyl-L-alpha-amino acid(out) = L-histidyl-L-alpha-amino acid(in)</text>
        <dbReference type="Rhea" id="RHEA:79379"/>
        <dbReference type="ChEBI" id="CHEBI:229964"/>
    </reaction>
</comment>
<feature type="transmembrane region" description="Helical" evidence="25">
    <location>
        <begin position="301"/>
        <end position="318"/>
    </location>
</feature>
<dbReference type="InterPro" id="IPR020846">
    <property type="entry name" value="MFS_dom"/>
</dbReference>
<keyword evidence="6 25" id="KW-0472">Membrane</keyword>
<dbReference type="PANTHER" id="PTHR23512">
    <property type="entry name" value="MAJOR FACILITATOR SUPERFAMILY DOMAIN-CONTAINING PROTEIN 1"/>
    <property type="match status" value="1"/>
</dbReference>
<evidence type="ECO:0000256" key="12">
    <source>
        <dbReference type="ARBA" id="ARBA00044891"/>
    </source>
</evidence>
<reference evidence="27 28" key="1">
    <citation type="submission" date="2015-11" db="EMBL/GenBank/DDBJ databases">
        <title>Genomic analysis of 38 Legionella species identifies large and diverse effector repertoires.</title>
        <authorList>
            <person name="Burstein D."/>
            <person name="Amaro F."/>
            <person name="Zusman T."/>
            <person name="Lifshitz Z."/>
            <person name="Cohen O."/>
            <person name="Gilbert J.A."/>
            <person name="Pupko T."/>
            <person name="Shuman H.A."/>
            <person name="Segal G."/>
        </authorList>
    </citation>
    <scope>NUCLEOTIDE SEQUENCE [LARGE SCALE GENOMIC DNA]</scope>
    <source>
        <strain evidence="27 28">ATCC 49505</strain>
    </source>
</reference>
<evidence type="ECO:0000313" key="27">
    <source>
        <dbReference type="EMBL" id="KTD20748.1"/>
    </source>
</evidence>
<keyword evidence="3" id="KW-0813">Transport</keyword>
<keyword evidence="5 25" id="KW-1133">Transmembrane helix</keyword>
<evidence type="ECO:0000256" key="3">
    <source>
        <dbReference type="ARBA" id="ARBA00022448"/>
    </source>
</evidence>
<comment type="catalytic activity">
    <reaction evidence="10">
        <text>L-alpha-aminoacyl-L-arginine(out) = L-alpha-aminoacyl-L-arginine(in)</text>
        <dbReference type="Rhea" id="RHEA:79367"/>
        <dbReference type="ChEBI" id="CHEBI:229968"/>
    </reaction>
</comment>
<evidence type="ECO:0000256" key="8">
    <source>
        <dbReference type="ARBA" id="ARBA00044876"/>
    </source>
</evidence>
<feature type="transmembrane region" description="Helical" evidence="25">
    <location>
        <begin position="180"/>
        <end position="198"/>
    </location>
</feature>
<keyword evidence="4 25" id="KW-0812">Transmembrane</keyword>
<feature type="transmembrane region" description="Helical" evidence="25">
    <location>
        <begin position="53"/>
        <end position="69"/>
    </location>
</feature>
<evidence type="ECO:0000256" key="18">
    <source>
        <dbReference type="ARBA" id="ARBA00044912"/>
    </source>
</evidence>
<dbReference type="OrthoDB" id="9771451at2"/>
<feature type="transmembrane region" description="Helical" evidence="25">
    <location>
        <begin position="402"/>
        <end position="423"/>
    </location>
</feature>
<comment type="subcellular location">
    <subcellularLocation>
        <location evidence="1">Lysosome membrane</location>
        <topology evidence="1">Multi-pass membrane protein</topology>
    </subcellularLocation>
</comment>
<comment type="catalytic activity">
    <reaction evidence="8">
        <text>L-lysyl-L-alanine(out) = L-lysyl-L-alanine(in)</text>
        <dbReference type="Rhea" id="RHEA:79399"/>
        <dbReference type="ChEBI" id="CHEBI:229954"/>
    </reaction>
</comment>
<dbReference type="PROSITE" id="PS50850">
    <property type="entry name" value="MFS"/>
    <property type="match status" value="1"/>
</dbReference>
<comment type="catalytic activity">
    <reaction evidence="11">
        <text>L-alpha-aminoacyl-L-histidine(out) = L-alpha-aminoacyl-L-histidine(in)</text>
        <dbReference type="Rhea" id="RHEA:79375"/>
        <dbReference type="ChEBI" id="CHEBI:229967"/>
    </reaction>
</comment>
<comment type="catalytic activity">
    <reaction evidence="16">
        <text>L-lysyl-L-lysine(out) = L-lysyl-L-lysine(in)</text>
        <dbReference type="Rhea" id="RHEA:79403"/>
        <dbReference type="ChEBI" id="CHEBI:229956"/>
    </reaction>
</comment>
<dbReference type="EMBL" id="LNYK01000019">
    <property type="protein sequence ID" value="KTD20748.1"/>
    <property type="molecule type" value="Genomic_DNA"/>
</dbReference>
<feature type="transmembrane region" description="Helical" evidence="25">
    <location>
        <begin position="145"/>
        <end position="168"/>
    </location>
</feature>
<gene>
    <name evidence="27" type="ORF">Llon_1634</name>
</gene>
<comment type="catalytic activity">
    <reaction evidence="14">
        <text>L-aspartyl-L-lysine(out) = L-aspartyl-L-lysine(in)</text>
        <dbReference type="Rhea" id="RHEA:79411"/>
        <dbReference type="ChEBI" id="CHEBI:229953"/>
    </reaction>
</comment>